<accession>F0GYF6</accession>
<dbReference type="EMBL" id="AEXN01000005">
    <property type="protein sequence ID" value="EGC84761.1"/>
    <property type="molecule type" value="Genomic_DNA"/>
</dbReference>
<keyword evidence="5 10" id="KW-0812">Transmembrane</keyword>
<evidence type="ECO:0000256" key="2">
    <source>
        <dbReference type="ARBA" id="ARBA00007254"/>
    </source>
</evidence>
<dbReference type="PANTHER" id="PTHR30266">
    <property type="entry name" value="MECHANOSENSITIVE CHANNEL MSCL"/>
    <property type="match status" value="1"/>
</dbReference>
<dbReference type="SUPFAM" id="SSF81330">
    <property type="entry name" value="Gated mechanosensitive channel"/>
    <property type="match status" value="1"/>
</dbReference>
<keyword evidence="6 10" id="KW-1133">Transmembrane helix</keyword>
<comment type="subcellular location">
    <subcellularLocation>
        <location evidence="1 10">Cell membrane</location>
        <topology evidence="1 10">Multi-pass membrane protein</topology>
    </subcellularLocation>
</comment>
<evidence type="ECO:0000313" key="11">
    <source>
        <dbReference type="EMBL" id="EGC84761.1"/>
    </source>
</evidence>
<dbReference type="NCBIfam" id="TIGR00220">
    <property type="entry name" value="mscL"/>
    <property type="match status" value="1"/>
</dbReference>
<reference evidence="11 12" key="1">
    <citation type="submission" date="2011-01" db="EMBL/GenBank/DDBJ databases">
        <authorList>
            <person name="Durkin A.S."/>
            <person name="Madupu R."/>
            <person name="Torralba M."/>
            <person name="Gillis M."/>
            <person name="Methe B."/>
            <person name="Sutton G."/>
            <person name="Nelson K.E."/>
        </authorList>
    </citation>
    <scope>NUCLEOTIDE SEQUENCE [LARGE SCALE GENOMIC DNA]</scope>
    <source>
        <strain evidence="11 12">ACS-025-V-Sch4</strain>
    </source>
</reference>
<evidence type="ECO:0000256" key="5">
    <source>
        <dbReference type="ARBA" id="ARBA00022692"/>
    </source>
</evidence>
<comment type="similarity">
    <text evidence="2 10">Belongs to the MscL family.</text>
</comment>
<dbReference type="PROSITE" id="PS01327">
    <property type="entry name" value="MSCL"/>
    <property type="match status" value="1"/>
</dbReference>
<keyword evidence="4 10" id="KW-1003">Cell membrane</keyword>
<sequence length="135" mass="14913">MWKEFKEFISKGNVVDLAIGLIMGSAFTAIVKAVVDGILMPIISGLTAGVDYEDIVLNFFGAKLQIGSVINAIITFLIISLFLFIIVKTLNKTKKEEVEEETTKICPHCKSEIDIEATRCPHCTSKLEGFSEEIK</sequence>
<dbReference type="Pfam" id="PF01741">
    <property type="entry name" value="MscL"/>
    <property type="match status" value="1"/>
</dbReference>
<dbReference type="Gene3D" id="1.10.1200.120">
    <property type="entry name" value="Large-conductance mechanosensitive channel, MscL, domain 1"/>
    <property type="match status" value="1"/>
</dbReference>
<evidence type="ECO:0000256" key="3">
    <source>
        <dbReference type="ARBA" id="ARBA00022448"/>
    </source>
</evidence>
<dbReference type="AlphaFoldDB" id="F0GYF6"/>
<keyword evidence="7 10" id="KW-0406">Ion transport</keyword>
<dbReference type="InterPro" id="IPR036019">
    <property type="entry name" value="MscL_channel"/>
</dbReference>
<dbReference type="HAMAP" id="MF_00115">
    <property type="entry name" value="MscL"/>
    <property type="match status" value="1"/>
</dbReference>
<feature type="transmembrane region" description="Helical" evidence="10">
    <location>
        <begin position="21"/>
        <end position="44"/>
    </location>
</feature>
<keyword evidence="3 10" id="KW-0813">Transport</keyword>
<name>F0GYF6_9FIRM</name>
<protein>
    <recommendedName>
        <fullName evidence="10">Large-conductance mechanosensitive channel</fullName>
    </recommendedName>
</protein>
<keyword evidence="9 10" id="KW-0407">Ion channel</keyword>
<dbReference type="RefSeq" id="WP_004816253.1">
    <property type="nucleotide sequence ID" value="NZ_AEXN01000005.1"/>
</dbReference>
<evidence type="ECO:0000256" key="6">
    <source>
        <dbReference type="ARBA" id="ARBA00022989"/>
    </source>
</evidence>
<dbReference type="InterPro" id="IPR019823">
    <property type="entry name" value="Mechanosensitive_channel_CS"/>
</dbReference>
<evidence type="ECO:0000256" key="4">
    <source>
        <dbReference type="ARBA" id="ARBA00022475"/>
    </source>
</evidence>
<dbReference type="InterPro" id="IPR037673">
    <property type="entry name" value="MSC/AndL"/>
</dbReference>
<proteinExistence type="inferred from homology"/>
<dbReference type="GO" id="GO:0008381">
    <property type="term" value="F:mechanosensitive monoatomic ion channel activity"/>
    <property type="evidence" value="ECO:0007669"/>
    <property type="project" value="UniProtKB-UniRule"/>
</dbReference>
<dbReference type="PRINTS" id="PR01264">
    <property type="entry name" value="MECHCHANNEL"/>
</dbReference>
<evidence type="ECO:0000256" key="8">
    <source>
        <dbReference type="ARBA" id="ARBA00023136"/>
    </source>
</evidence>
<evidence type="ECO:0000256" key="1">
    <source>
        <dbReference type="ARBA" id="ARBA00004651"/>
    </source>
</evidence>
<dbReference type="GO" id="GO:0005886">
    <property type="term" value="C:plasma membrane"/>
    <property type="evidence" value="ECO:0007669"/>
    <property type="project" value="UniProtKB-SubCell"/>
</dbReference>
<dbReference type="Proteomes" id="UP000005277">
    <property type="component" value="Unassembled WGS sequence"/>
</dbReference>
<evidence type="ECO:0000313" key="12">
    <source>
        <dbReference type="Proteomes" id="UP000005277"/>
    </source>
</evidence>
<comment type="subunit">
    <text evidence="10">Homopentamer.</text>
</comment>
<evidence type="ECO:0000256" key="7">
    <source>
        <dbReference type="ARBA" id="ARBA00023065"/>
    </source>
</evidence>
<dbReference type="PANTHER" id="PTHR30266:SF2">
    <property type="entry name" value="LARGE-CONDUCTANCE MECHANOSENSITIVE CHANNEL"/>
    <property type="match status" value="1"/>
</dbReference>
<dbReference type="OrthoDB" id="9810350at2"/>
<evidence type="ECO:0000256" key="10">
    <source>
        <dbReference type="HAMAP-Rule" id="MF_00115"/>
    </source>
</evidence>
<keyword evidence="12" id="KW-1185">Reference proteome</keyword>
<dbReference type="InterPro" id="IPR001185">
    <property type="entry name" value="MS_channel"/>
</dbReference>
<feature type="transmembrane region" description="Helical" evidence="10">
    <location>
        <begin position="64"/>
        <end position="87"/>
    </location>
</feature>
<comment type="caution">
    <text evidence="11">The sequence shown here is derived from an EMBL/GenBank/DDBJ whole genome shotgun (WGS) entry which is preliminary data.</text>
</comment>
<evidence type="ECO:0000256" key="9">
    <source>
        <dbReference type="ARBA" id="ARBA00023303"/>
    </source>
</evidence>
<organism evidence="11 12">
    <name type="scientific">Anaerococcus hydrogenalis ACS-025-V-Sch4</name>
    <dbReference type="NCBI Taxonomy" id="879306"/>
    <lineage>
        <taxon>Bacteria</taxon>
        <taxon>Bacillati</taxon>
        <taxon>Bacillota</taxon>
        <taxon>Tissierellia</taxon>
        <taxon>Tissierellales</taxon>
        <taxon>Peptoniphilaceae</taxon>
        <taxon>Anaerococcus</taxon>
    </lineage>
</organism>
<keyword evidence="8 10" id="KW-0472">Membrane</keyword>
<comment type="function">
    <text evidence="10">Channel that opens in response to stretch forces in the membrane lipid bilayer. May participate in the regulation of osmotic pressure changes within the cell.</text>
</comment>
<gene>
    <name evidence="10 11" type="primary">mscL</name>
    <name evidence="11" type="ORF">HMPREF9246_1029</name>
</gene>